<evidence type="ECO:0000256" key="1">
    <source>
        <dbReference type="ARBA" id="ARBA00010618"/>
    </source>
</evidence>
<evidence type="ECO:0000256" key="5">
    <source>
        <dbReference type="ARBA" id="ARBA00023274"/>
    </source>
</evidence>
<dbReference type="InterPro" id="IPR003256">
    <property type="entry name" value="Ribosomal_uL24"/>
</dbReference>
<dbReference type="CDD" id="cd06089">
    <property type="entry name" value="KOW_RPL26"/>
    <property type="match status" value="1"/>
</dbReference>
<dbReference type="InterPro" id="IPR005825">
    <property type="entry name" value="Ribosomal_uL24_CS"/>
</dbReference>
<evidence type="ECO:0000259" key="6">
    <source>
        <dbReference type="SMART" id="SM00739"/>
    </source>
</evidence>
<dbReference type="InterPro" id="IPR008991">
    <property type="entry name" value="Translation_prot_SH3-like_sf"/>
</dbReference>
<keyword evidence="3" id="KW-0694">RNA-binding</keyword>
<dbReference type="InterPro" id="IPR057264">
    <property type="entry name" value="Ribosomal_uL24_C"/>
</dbReference>
<proteinExistence type="inferred from homology"/>
<dbReference type="GO" id="GO:1990904">
    <property type="term" value="C:ribonucleoprotein complex"/>
    <property type="evidence" value="ECO:0007669"/>
    <property type="project" value="UniProtKB-KW"/>
</dbReference>
<dbReference type="Pfam" id="PF17136">
    <property type="entry name" value="ribosomal_L24"/>
    <property type="match status" value="1"/>
</dbReference>
<organism evidence="7">
    <name type="scientific">marine metagenome</name>
    <dbReference type="NCBI Taxonomy" id="408172"/>
    <lineage>
        <taxon>unclassified sequences</taxon>
        <taxon>metagenomes</taxon>
        <taxon>ecological metagenomes</taxon>
    </lineage>
</organism>
<dbReference type="InterPro" id="IPR005824">
    <property type="entry name" value="KOW"/>
</dbReference>
<dbReference type="GO" id="GO:0003735">
    <property type="term" value="F:structural constituent of ribosome"/>
    <property type="evidence" value="ECO:0007669"/>
    <property type="project" value="InterPro"/>
</dbReference>
<dbReference type="NCBIfam" id="TIGR01079">
    <property type="entry name" value="rplX_bact"/>
    <property type="match status" value="1"/>
</dbReference>
<reference evidence="7" key="1">
    <citation type="submission" date="2018-05" db="EMBL/GenBank/DDBJ databases">
        <authorList>
            <person name="Lanie J.A."/>
            <person name="Ng W.-L."/>
            <person name="Kazmierczak K.M."/>
            <person name="Andrzejewski T.M."/>
            <person name="Davidsen T.M."/>
            <person name="Wayne K.J."/>
            <person name="Tettelin H."/>
            <person name="Glass J.I."/>
            <person name="Rusch D."/>
            <person name="Podicherti R."/>
            <person name="Tsui H.-C.T."/>
            <person name="Winkler M.E."/>
        </authorList>
    </citation>
    <scope>NUCLEOTIDE SEQUENCE</scope>
</reference>
<dbReference type="EMBL" id="UINC01039924">
    <property type="protein sequence ID" value="SVB39095.1"/>
    <property type="molecule type" value="Genomic_DNA"/>
</dbReference>
<gene>
    <name evidence="7" type="ORF">METZ01_LOCUS191949</name>
</gene>
<evidence type="ECO:0000256" key="3">
    <source>
        <dbReference type="ARBA" id="ARBA00022884"/>
    </source>
</evidence>
<sequence length="104" mass="11268">MKKLKTGDKVIVIAGKDKGKQGTVTKMLSNGKCFVTGVKIIKRHTKPNPEQGISGGIVEKESPINISNLAIFNSSSKKKDRVGINVLEDGTKVRVFKSSSKEIK</sequence>
<dbReference type="AlphaFoldDB" id="A0A382DLM6"/>
<accession>A0A382DLM6</accession>
<dbReference type="SMART" id="SM00739">
    <property type="entry name" value="KOW"/>
    <property type="match status" value="1"/>
</dbReference>
<dbReference type="GO" id="GO:0006412">
    <property type="term" value="P:translation"/>
    <property type="evidence" value="ECO:0007669"/>
    <property type="project" value="InterPro"/>
</dbReference>
<name>A0A382DLM6_9ZZZZ</name>
<dbReference type="SUPFAM" id="SSF50104">
    <property type="entry name" value="Translation proteins SH3-like domain"/>
    <property type="match status" value="1"/>
</dbReference>
<dbReference type="HAMAP" id="MF_01326_B">
    <property type="entry name" value="Ribosomal_uL24_B"/>
    <property type="match status" value="1"/>
</dbReference>
<keyword evidence="2" id="KW-0699">rRNA-binding</keyword>
<dbReference type="Pfam" id="PF00467">
    <property type="entry name" value="KOW"/>
    <property type="match status" value="1"/>
</dbReference>
<feature type="domain" description="KOW" evidence="6">
    <location>
        <begin position="3"/>
        <end position="30"/>
    </location>
</feature>
<dbReference type="GO" id="GO:0005840">
    <property type="term" value="C:ribosome"/>
    <property type="evidence" value="ECO:0007669"/>
    <property type="project" value="UniProtKB-KW"/>
</dbReference>
<keyword evidence="4" id="KW-0689">Ribosomal protein</keyword>
<dbReference type="GO" id="GO:0019843">
    <property type="term" value="F:rRNA binding"/>
    <property type="evidence" value="ECO:0007669"/>
    <property type="project" value="UniProtKB-KW"/>
</dbReference>
<dbReference type="InterPro" id="IPR041988">
    <property type="entry name" value="Ribosomal_uL24_KOW"/>
</dbReference>
<dbReference type="FunFam" id="2.30.30.30:FF:000004">
    <property type="entry name" value="50S ribosomal protein L24"/>
    <property type="match status" value="1"/>
</dbReference>
<protein>
    <recommendedName>
        <fullName evidence="6">KOW domain-containing protein</fullName>
    </recommendedName>
</protein>
<dbReference type="Gene3D" id="2.30.30.30">
    <property type="match status" value="1"/>
</dbReference>
<dbReference type="InterPro" id="IPR014722">
    <property type="entry name" value="Rib_uL2_dom2"/>
</dbReference>
<evidence type="ECO:0000313" key="7">
    <source>
        <dbReference type="EMBL" id="SVB39095.1"/>
    </source>
</evidence>
<comment type="similarity">
    <text evidence="1">Belongs to the universal ribosomal protein uL24 family.</text>
</comment>
<evidence type="ECO:0000256" key="4">
    <source>
        <dbReference type="ARBA" id="ARBA00022980"/>
    </source>
</evidence>
<evidence type="ECO:0000256" key="2">
    <source>
        <dbReference type="ARBA" id="ARBA00022730"/>
    </source>
</evidence>
<dbReference type="PANTHER" id="PTHR12903">
    <property type="entry name" value="MITOCHONDRIAL RIBOSOMAL PROTEIN L24"/>
    <property type="match status" value="1"/>
</dbReference>
<keyword evidence="5" id="KW-0687">Ribonucleoprotein</keyword>
<dbReference type="PROSITE" id="PS01108">
    <property type="entry name" value="RIBOSOMAL_L24"/>
    <property type="match status" value="1"/>
</dbReference>